<dbReference type="Pfam" id="PF00023">
    <property type="entry name" value="Ank"/>
    <property type="match status" value="2"/>
</dbReference>
<dbReference type="InterPro" id="IPR051616">
    <property type="entry name" value="Cul2-RING_E3_ligase_SR"/>
</dbReference>
<dbReference type="PANTHER" id="PTHR46224:SF64">
    <property type="entry name" value="IQ MOTIF AND ANKYRIN REPEAT DOMAIN-CONTAINING PROTEIN 1"/>
    <property type="match status" value="1"/>
</dbReference>
<protein>
    <submittedName>
        <fullName evidence="2">Ankyrin repeat-containing domain protein</fullName>
    </submittedName>
</protein>
<dbReference type="InterPro" id="IPR036770">
    <property type="entry name" value="Ankyrin_rpt-contain_sf"/>
</dbReference>
<gene>
    <name evidence="2" type="ORF">B0J11DRAFT_594109</name>
</gene>
<sequence>MLQEQSAGDHLTLPYCVDPPEECRASMVSFNDACNKNNPVLALQLAPEQHPNALTKGLNYTIMRGHLELATKLLQIGAKWDSRTVELAVPTLNSVKWLVDSGFDINTGMMGGSVILSLAVWDNWNDEIVQYLLEQGADPNRGPIRARWHSGIGPTIPDSGAILDHVVSTGRIDRAALLISYGADVSNGVPLHWAAMGCDQSKCSGIPMMEYLVSLGADVNAFDDALSVRGGLGQKGTPLQYAIYHARFEEAKWLLEHGADPDKQTPWASNLSSLFAYTFEMQSNL</sequence>
<evidence type="ECO:0000313" key="2">
    <source>
        <dbReference type="EMBL" id="KAH7114996.1"/>
    </source>
</evidence>
<dbReference type="OrthoDB" id="1722345at2759"/>
<evidence type="ECO:0000256" key="1">
    <source>
        <dbReference type="PROSITE-ProRule" id="PRU00023"/>
    </source>
</evidence>
<dbReference type="Pfam" id="PF13606">
    <property type="entry name" value="Ank_3"/>
    <property type="match status" value="1"/>
</dbReference>
<dbReference type="EMBL" id="JAGMWT010000016">
    <property type="protein sequence ID" value="KAH7114996.1"/>
    <property type="molecule type" value="Genomic_DNA"/>
</dbReference>
<feature type="repeat" description="ANK" evidence="1">
    <location>
        <begin position="234"/>
        <end position="266"/>
    </location>
</feature>
<name>A0A9P9D978_9PLEO</name>
<dbReference type="AlphaFoldDB" id="A0A9P9D978"/>
<evidence type="ECO:0000313" key="3">
    <source>
        <dbReference type="Proteomes" id="UP000700596"/>
    </source>
</evidence>
<reference evidence="2" key="1">
    <citation type="journal article" date="2021" name="Nat. Commun.">
        <title>Genetic determinants of endophytism in the Arabidopsis root mycobiome.</title>
        <authorList>
            <person name="Mesny F."/>
            <person name="Miyauchi S."/>
            <person name="Thiergart T."/>
            <person name="Pickel B."/>
            <person name="Atanasova L."/>
            <person name="Karlsson M."/>
            <person name="Huettel B."/>
            <person name="Barry K.W."/>
            <person name="Haridas S."/>
            <person name="Chen C."/>
            <person name="Bauer D."/>
            <person name="Andreopoulos W."/>
            <person name="Pangilinan J."/>
            <person name="LaButti K."/>
            <person name="Riley R."/>
            <person name="Lipzen A."/>
            <person name="Clum A."/>
            <person name="Drula E."/>
            <person name="Henrissat B."/>
            <person name="Kohler A."/>
            <person name="Grigoriev I.V."/>
            <person name="Martin F.M."/>
            <person name="Hacquard S."/>
        </authorList>
    </citation>
    <scope>NUCLEOTIDE SEQUENCE</scope>
    <source>
        <strain evidence="2">MPI-CAGE-CH-0243</strain>
    </source>
</reference>
<dbReference type="PANTHER" id="PTHR46224">
    <property type="entry name" value="ANKYRIN REPEAT FAMILY PROTEIN"/>
    <property type="match status" value="1"/>
</dbReference>
<organism evidence="2 3">
    <name type="scientific">Dendryphion nanum</name>
    <dbReference type="NCBI Taxonomy" id="256645"/>
    <lineage>
        <taxon>Eukaryota</taxon>
        <taxon>Fungi</taxon>
        <taxon>Dikarya</taxon>
        <taxon>Ascomycota</taxon>
        <taxon>Pezizomycotina</taxon>
        <taxon>Dothideomycetes</taxon>
        <taxon>Pleosporomycetidae</taxon>
        <taxon>Pleosporales</taxon>
        <taxon>Torulaceae</taxon>
        <taxon>Dendryphion</taxon>
    </lineage>
</organism>
<dbReference type="Gene3D" id="1.25.40.20">
    <property type="entry name" value="Ankyrin repeat-containing domain"/>
    <property type="match status" value="1"/>
</dbReference>
<accession>A0A9P9D978</accession>
<dbReference type="SMART" id="SM00248">
    <property type="entry name" value="ANK"/>
    <property type="match status" value="3"/>
</dbReference>
<keyword evidence="1" id="KW-0040">ANK repeat</keyword>
<dbReference type="PROSITE" id="PS50088">
    <property type="entry name" value="ANK_REPEAT"/>
    <property type="match status" value="2"/>
</dbReference>
<proteinExistence type="predicted"/>
<dbReference type="InterPro" id="IPR002110">
    <property type="entry name" value="Ankyrin_rpt"/>
</dbReference>
<dbReference type="SUPFAM" id="SSF48403">
    <property type="entry name" value="Ankyrin repeat"/>
    <property type="match status" value="1"/>
</dbReference>
<keyword evidence="3" id="KW-1185">Reference proteome</keyword>
<feature type="repeat" description="ANK" evidence="1">
    <location>
        <begin position="186"/>
        <end position="224"/>
    </location>
</feature>
<comment type="caution">
    <text evidence="2">The sequence shown here is derived from an EMBL/GenBank/DDBJ whole genome shotgun (WGS) entry which is preliminary data.</text>
</comment>
<dbReference type="Proteomes" id="UP000700596">
    <property type="component" value="Unassembled WGS sequence"/>
</dbReference>